<name>A0A917XEJ9_9ACTN</name>
<feature type="compositionally biased region" description="Basic and acidic residues" evidence="1">
    <location>
        <begin position="139"/>
        <end position="150"/>
    </location>
</feature>
<comment type="caution">
    <text evidence="2">The sequence shown here is derived from an EMBL/GenBank/DDBJ whole genome shotgun (WGS) entry which is preliminary data.</text>
</comment>
<gene>
    <name evidence="2" type="ORF">GCM10011578_044620</name>
</gene>
<proteinExistence type="predicted"/>
<evidence type="ECO:0000313" key="2">
    <source>
        <dbReference type="EMBL" id="GGN16235.1"/>
    </source>
</evidence>
<protein>
    <submittedName>
        <fullName evidence="2">Uncharacterized protein</fullName>
    </submittedName>
</protein>
<evidence type="ECO:0000313" key="3">
    <source>
        <dbReference type="Proteomes" id="UP000653411"/>
    </source>
</evidence>
<feature type="compositionally biased region" description="Basic and acidic residues" evidence="1">
    <location>
        <begin position="16"/>
        <end position="35"/>
    </location>
</feature>
<reference evidence="2" key="1">
    <citation type="journal article" date="2014" name="Int. J. Syst. Evol. Microbiol.">
        <title>Complete genome sequence of Corynebacterium casei LMG S-19264T (=DSM 44701T), isolated from a smear-ripened cheese.</title>
        <authorList>
            <consortium name="US DOE Joint Genome Institute (JGI-PGF)"/>
            <person name="Walter F."/>
            <person name="Albersmeier A."/>
            <person name="Kalinowski J."/>
            <person name="Ruckert C."/>
        </authorList>
    </citation>
    <scope>NUCLEOTIDE SEQUENCE</scope>
    <source>
        <strain evidence="2">CGMCC 4.7110</strain>
    </source>
</reference>
<reference evidence="2" key="2">
    <citation type="submission" date="2020-09" db="EMBL/GenBank/DDBJ databases">
        <authorList>
            <person name="Sun Q."/>
            <person name="Zhou Y."/>
        </authorList>
    </citation>
    <scope>NUCLEOTIDE SEQUENCE</scope>
    <source>
        <strain evidence="2">CGMCC 4.7110</strain>
    </source>
</reference>
<sequence length="374" mass="40618">MKGLITMSFASWPPKQADDRKAKGKPKEKPKGSELIEEVQKATAALLGGELSIENVREGKDACDNIRRKIREAGVPAAMLSRAEAALNTLDAVVAETRENVAAAAAALKVEIAKEVPARLARIAAVKRELNAVSGRLFEESEKENKRGGGKEGQSFYRENEDGKAITSAFVDLGHLERDAGDLIGREFEGRLGRVAELLAKHRVVVPEDPEAKIRPSEEAQPLPKSDRYAFLHPKKQHEYDVTYGRVTGALQEAWSSGGGRLGARPQADLEVTVSGLMRNVGSERFGNLGTNTTTNLPVILRRRLAEAERRGYDLHYDHDSGEGREGSVAYAVFELAFIDLSLQQSNGAYLADRNPNTNVLGGSEQPSRGPGQG</sequence>
<dbReference type="AlphaFoldDB" id="A0A917XEJ9"/>
<dbReference type="RefSeq" id="WP_189264524.1">
    <property type="nucleotide sequence ID" value="NZ_BMML01000009.1"/>
</dbReference>
<feature type="compositionally biased region" description="Polar residues" evidence="1">
    <location>
        <begin position="355"/>
        <end position="367"/>
    </location>
</feature>
<dbReference type="Proteomes" id="UP000653411">
    <property type="component" value="Unassembled WGS sequence"/>
</dbReference>
<accession>A0A917XEJ9</accession>
<keyword evidence="3" id="KW-1185">Reference proteome</keyword>
<evidence type="ECO:0000256" key="1">
    <source>
        <dbReference type="SAM" id="MobiDB-lite"/>
    </source>
</evidence>
<feature type="region of interest" description="Disordered" evidence="1">
    <location>
        <begin position="139"/>
        <end position="158"/>
    </location>
</feature>
<dbReference type="EMBL" id="BMML01000009">
    <property type="protein sequence ID" value="GGN16235.1"/>
    <property type="molecule type" value="Genomic_DNA"/>
</dbReference>
<feature type="region of interest" description="Disordered" evidence="1">
    <location>
        <begin position="354"/>
        <end position="374"/>
    </location>
</feature>
<organism evidence="2 3">
    <name type="scientific">Streptomyces fuscichromogenes</name>
    <dbReference type="NCBI Taxonomy" id="1324013"/>
    <lineage>
        <taxon>Bacteria</taxon>
        <taxon>Bacillati</taxon>
        <taxon>Actinomycetota</taxon>
        <taxon>Actinomycetes</taxon>
        <taxon>Kitasatosporales</taxon>
        <taxon>Streptomycetaceae</taxon>
        <taxon>Streptomyces</taxon>
    </lineage>
</organism>
<feature type="region of interest" description="Disordered" evidence="1">
    <location>
        <begin position="1"/>
        <end position="35"/>
    </location>
</feature>